<evidence type="ECO:0000259" key="17">
    <source>
        <dbReference type="PROSITE" id="PS51206"/>
    </source>
</evidence>
<evidence type="ECO:0000256" key="13">
    <source>
        <dbReference type="ARBA" id="ARBA00048988"/>
    </source>
</evidence>
<dbReference type="Gene3D" id="1.10.10.510">
    <property type="entry name" value="Zinc finger, large T-antigen D1 domain"/>
    <property type="match status" value="1"/>
</dbReference>
<feature type="cross-link" description="Glycyl lysine isopeptide (Lys-Gly) (interchain with G-Cter in SUMO)" evidence="15">
    <location>
        <position position="523"/>
    </location>
</feature>
<evidence type="ECO:0000256" key="11">
    <source>
        <dbReference type="ARBA" id="ARBA00023235"/>
    </source>
</evidence>
<dbReference type="GO" id="GO:0003677">
    <property type="term" value="F:DNA binding"/>
    <property type="evidence" value="ECO:0007669"/>
    <property type="project" value="UniProtKB-UniRule"/>
</dbReference>
<feature type="short sequence motif" description="Nuclear localization signal" evidence="15">
    <location>
        <begin position="86"/>
        <end position="88"/>
    </location>
</feature>
<evidence type="ECO:0000256" key="16">
    <source>
        <dbReference type="PIRNR" id="PIRNR003383"/>
    </source>
</evidence>
<keyword evidence="3 15" id="KW-0597">Phosphoprotein</keyword>
<evidence type="ECO:0000256" key="12">
    <source>
        <dbReference type="ARBA" id="ARBA00034617"/>
    </source>
</evidence>
<comment type="caution">
    <text evidence="15">Lacks conserved residue(s) required for the propagation of feature annotation.</text>
</comment>
<dbReference type="EC" id="5.6.2.4" evidence="15 16"/>
<keyword evidence="2 15" id="KW-0244">Early protein</keyword>
<dbReference type="SUPFAM" id="SSF55464">
    <property type="entry name" value="Origin of replication-binding domain, RBD-like"/>
    <property type="match status" value="1"/>
</dbReference>
<feature type="modified residue" description="Phosphoserine; by host" evidence="15">
    <location>
        <position position="95"/>
    </location>
</feature>
<gene>
    <name evidence="15" type="primary">E1</name>
</gene>
<dbReference type="SUPFAM" id="SSF52540">
    <property type="entry name" value="P-loop containing nucleoside triphosphate hydrolases"/>
    <property type="match status" value="1"/>
</dbReference>
<evidence type="ECO:0000256" key="1">
    <source>
        <dbReference type="ARBA" id="ARBA00004147"/>
    </source>
</evidence>
<evidence type="ECO:0000256" key="9">
    <source>
        <dbReference type="ARBA" id="ARBA00022840"/>
    </source>
</evidence>
<evidence type="ECO:0000313" key="18">
    <source>
        <dbReference type="EMBL" id="AYA94723.1"/>
    </source>
</evidence>
<keyword evidence="15" id="KW-1017">Isopeptide bond</keyword>
<comment type="subcellular location">
    <subcellularLocation>
        <location evidence="1 15">Host nucleus</location>
    </subcellularLocation>
</comment>
<dbReference type="PROSITE" id="PS51206">
    <property type="entry name" value="SF3_HELICASE_1"/>
    <property type="match status" value="1"/>
</dbReference>
<evidence type="ECO:0000256" key="14">
    <source>
        <dbReference type="ARBA" id="ARBA00093297"/>
    </source>
</evidence>
<comment type="catalytic activity">
    <reaction evidence="12 15">
        <text>Couples ATP hydrolysis with the unwinding of duplex DNA by translocating in the 3'-5' direction.</text>
        <dbReference type="EC" id="5.6.2.4"/>
    </reaction>
</comment>
<name>A0A385PND0_9PAPI</name>
<dbReference type="Gene3D" id="3.40.50.300">
    <property type="entry name" value="P-loop containing nucleotide triphosphate hydrolases"/>
    <property type="match status" value="1"/>
</dbReference>
<evidence type="ECO:0000256" key="6">
    <source>
        <dbReference type="ARBA" id="ARBA00022741"/>
    </source>
</evidence>
<dbReference type="Pfam" id="PF00519">
    <property type="entry name" value="PPV_E1_C"/>
    <property type="match status" value="1"/>
</dbReference>
<comment type="subunit">
    <text evidence="15">Can form hexamers. Interacts with E2 protein; this interaction increases E1 DNA binding specificity. Interacts with host DNA polymerase subunit POLA2. Interacts with host single stranded DNA-binding protein RPA1. Interacts with host TOP1; this interaction stimulates the enzymatic activity of TOP1.</text>
</comment>
<dbReference type="GO" id="GO:0016887">
    <property type="term" value="F:ATP hydrolysis activity"/>
    <property type="evidence" value="ECO:0007669"/>
    <property type="project" value="RHEA"/>
</dbReference>
<keyword evidence="7 15" id="KW-0378">Hydrolase</keyword>
<feature type="modified residue" description="Phosphoserine; by host" evidence="15">
    <location>
        <position position="91"/>
    </location>
</feature>
<keyword evidence="10 15" id="KW-0238">DNA-binding</keyword>
<dbReference type="InterPro" id="IPR016393">
    <property type="entry name" value="Rep_E1_papillomaV"/>
</dbReference>
<proteinExistence type="inferred from homology"/>
<dbReference type="Pfam" id="PF20450">
    <property type="entry name" value="PPV_E1_DBD"/>
    <property type="match status" value="1"/>
</dbReference>
<comment type="function">
    <text evidence="16">ATP-dependent DNA helicase required for initiation of viral DNA replication. It forms a complex with the viral E2 protein. The E1-E2 complex binds to the replication origin which contains binding sites for both proteins.</text>
</comment>
<sequence length="614" mass="70646">MGDPSKGIDNFANMENNNDWFISEAECVESLDALDEIFDKSTDEGSNISQLIDDDVEVDAEDRGNSLALFNRQVTEECDRAIQVLKRKYISPQHSVVDLSPKLQAVTISPRKLTKRRLFQDSGIEEDEVENSIEQVPLQTETEVETELENVAGKNGASIANLNLLKSNNRKATAYAMFKEYFGAPYNELIRNYKSDKTCSDNWIIVVFNVMDEVLEASKYTLQQHCNFLQVIISGFSALYLVEFKTGKSRETVINLICSLMNIQTWQILCDPPKIRSVPAALFFYKKSIANSCYMYGAFPTWLAQQTLVNHQFAAAADSFQLSKMVQWAYDNEYTEEPEIAYNYALCADTDSNAAAFLNSNSQVKYVRDCSLMVKLYRRQEMRNMSMADWIFNCCDRCKEDGDWKTIARFLKYQSVNFIEFLIILKTFLKCIPKKNCLVIYGPPDTGKSYFAFSFMRFIRGKVVSYVNRSSQFWLQPLLDTKVGFMDDVTYPAWQYMDYNMRNALDGNSMSIDAKHKAPQQFKLPPLIVTTNLDVKAEQSLIYLHSRVQCIHFPNKMLFDDNGEPLFRITDVEWKCFFRKFATQLDLQEEEGDGEPRVTDRAFRCTARDANESL</sequence>
<keyword evidence="8 15" id="KW-0347">Helicase</keyword>
<dbReference type="InterPro" id="IPR037102">
    <property type="entry name" value="Znf_lg_T-Ag_D1_dom_sf"/>
</dbReference>
<comment type="function">
    <text evidence="14 15">ATP-dependent DNA 3'-5' helicase required for initiation of viral DNA replication. It forms a complex with the viral E2 protein. The E1-E2 complex binds to the replication origin which contains binding sites for both proteins. During the initial step, a dimer of E1 interacts with a dimer of protein E2 leading to a complex that binds the viral origin of replication with high specificity. Then, a second dimer of E1 displaces the E2 dimer in an ATP-dependent manner to form the E1 tetramer. Following this, two E1 monomers are added to each half of the site, which results in the formation of two E1 trimers on the viral ori. Subsequently, two hexamers will be created. The double hexamer acts as a bi-directional helicase machinery and unwinds the viral DNA and then recruits the host DNA polymerase to start replication.</text>
</comment>
<keyword evidence="4 15" id="KW-1048">Host nucleus</keyword>
<keyword evidence="6 15" id="KW-0547">Nucleotide-binding</keyword>
<comment type="similarity">
    <text evidence="15 16">Belongs to the papillomaviridae E1 protein family.</text>
</comment>
<evidence type="ECO:0000256" key="4">
    <source>
        <dbReference type="ARBA" id="ARBA00022562"/>
    </source>
</evidence>
<keyword evidence="5 15" id="KW-0235">DNA replication</keyword>
<evidence type="ECO:0000256" key="15">
    <source>
        <dbReference type="HAMAP-Rule" id="MF_04000"/>
    </source>
</evidence>
<dbReference type="PIRSF" id="PIRSF003383">
    <property type="entry name" value="Rep_E1_papillomaV"/>
    <property type="match status" value="1"/>
</dbReference>
<keyword evidence="9 15" id="KW-0067">ATP-binding</keyword>
<keyword evidence="15" id="KW-0832">Ubl conjugation</keyword>
<evidence type="ECO:0000256" key="7">
    <source>
        <dbReference type="ARBA" id="ARBA00022801"/>
    </source>
</evidence>
<protein>
    <recommendedName>
        <fullName evidence="15 16">Replication protein E1</fullName>
        <ecNumber evidence="15 16">5.6.2.4</ecNumber>
    </recommendedName>
    <alternativeName>
        <fullName evidence="15">ATP-dependent helicase E1</fullName>
    </alternativeName>
    <alternativeName>
        <fullName evidence="15">DNA 3'-5' helicase E1</fullName>
    </alternativeName>
</protein>
<evidence type="ECO:0000256" key="2">
    <source>
        <dbReference type="ARBA" id="ARBA00022518"/>
    </source>
</evidence>
<dbReference type="InterPro" id="IPR014015">
    <property type="entry name" value="Helicase_SF3_DNA-vir"/>
</dbReference>
<dbReference type="InterPro" id="IPR001177">
    <property type="entry name" value="PPV_DNA_helicase_E1_C"/>
</dbReference>
<reference evidence="18" key="1">
    <citation type="journal article" date="2018" name="Nat. Med.">
        <title>Expanded skin virome in DOCK8-deficient patients.</title>
        <authorList>
            <consortium name="NISC Comparative Sequencing Program"/>
            <person name="Tirosh O."/>
            <person name="Conlan S."/>
            <person name="Deming C."/>
            <person name="Lee-Lin S.Q."/>
            <person name="Huang X."/>
            <person name="Su H.C."/>
            <person name="Freeman A.F."/>
            <person name="Segre J.A."/>
            <person name="Kong H.H."/>
        </authorList>
    </citation>
    <scope>NUCLEOTIDE SEQUENCE</scope>
    <source>
        <strain evidence="18">HPV-mSK_242</strain>
    </source>
</reference>
<feature type="binding site" evidence="15">
    <location>
        <begin position="442"/>
        <end position="449"/>
    </location>
    <ligand>
        <name>ATP</name>
        <dbReference type="ChEBI" id="CHEBI:30616"/>
    </ligand>
</feature>
<dbReference type="InterPro" id="IPR046935">
    <property type="entry name" value="PPV_E1_DBD_sf"/>
</dbReference>
<dbReference type="GO" id="GO:0042025">
    <property type="term" value="C:host cell nucleus"/>
    <property type="evidence" value="ECO:0007669"/>
    <property type="project" value="UniProtKB-SubCell"/>
</dbReference>
<comment type="catalytic activity">
    <reaction evidence="13 15 16">
        <text>ATP + H2O = ADP + phosphate + H(+)</text>
        <dbReference type="Rhea" id="RHEA:13065"/>
        <dbReference type="ChEBI" id="CHEBI:15377"/>
        <dbReference type="ChEBI" id="CHEBI:15378"/>
        <dbReference type="ChEBI" id="CHEBI:30616"/>
        <dbReference type="ChEBI" id="CHEBI:43474"/>
        <dbReference type="ChEBI" id="CHEBI:456216"/>
        <dbReference type="EC" id="5.6.2.4"/>
    </reaction>
</comment>
<evidence type="ECO:0000256" key="3">
    <source>
        <dbReference type="ARBA" id="ARBA00022553"/>
    </source>
</evidence>
<dbReference type="InterPro" id="IPR046832">
    <property type="entry name" value="PPV_E1_DBD"/>
</dbReference>
<dbReference type="GO" id="GO:0043138">
    <property type="term" value="F:3'-5' DNA helicase activity"/>
    <property type="evidence" value="ECO:0007669"/>
    <property type="project" value="UniProtKB-UniRule"/>
</dbReference>
<dbReference type="Gene3D" id="3.40.1310.10">
    <property type="match status" value="1"/>
</dbReference>
<dbReference type="Pfam" id="PF00524">
    <property type="entry name" value="PPV_E1_N"/>
    <property type="match status" value="1"/>
</dbReference>
<feature type="short sequence motif" description="Nuclear export signal" evidence="15">
    <location>
        <begin position="99"/>
        <end position="108"/>
    </location>
</feature>
<dbReference type="InterPro" id="IPR027417">
    <property type="entry name" value="P-loop_NTPase"/>
</dbReference>
<feature type="modified residue" description="Phosphoserine; by host" evidence="15">
    <location>
        <position position="100"/>
    </location>
</feature>
<organism evidence="18">
    <name type="scientific">Human papillomavirus</name>
    <dbReference type="NCBI Taxonomy" id="10566"/>
    <lineage>
        <taxon>Viruses</taxon>
        <taxon>Monodnaviria</taxon>
        <taxon>Shotokuvirae</taxon>
        <taxon>Cossaviricota</taxon>
        <taxon>Papovaviricetes</taxon>
        <taxon>Zurhausenvirales</taxon>
        <taxon>Papillomaviridae</taxon>
    </lineage>
</organism>
<accession>A0A385PND0</accession>
<dbReference type="EMBL" id="MH777381">
    <property type="protein sequence ID" value="AYA94723.1"/>
    <property type="molecule type" value="Genomic_DNA"/>
</dbReference>
<evidence type="ECO:0000256" key="5">
    <source>
        <dbReference type="ARBA" id="ARBA00022705"/>
    </source>
</evidence>
<feature type="domain" description="SF3 helicase" evidence="17">
    <location>
        <begin position="416"/>
        <end position="566"/>
    </location>
</feature>
<comment type="PTM">
    <text evidence="15">Phosphorylated.</text>
</comment>
<dbReference type="GO" id="GO:0005524">
    <property type="term" value="F:ATP binding"/>
    <property type="evidence" value="ECO:0007669"/>
    <property type="project" value="UniProtKB-UniRule"/>
</dbReference>
<evidence type="ECO:0000256" key="8">
    <source>
        <dbReference type="ARBA" id="ARBA00022806"/>
    </source>
</evidence>
<evidence type="ECO:0000256" key="10">
    <source>
        <dbReference type="ARBA" id="ARBA00023125"/>
    </source>
</evidence>
<dbReference type="InterPro" id="IPR014000">
    <property type="entry name" value="PPV_DNA_helicase_E1_N"/>
</dbReference>
<dbReference type="GO" id="GO:0006260">
    <property type="term" value="P:DNA replication"/>
    <property type="evidence" value="ECO:0007669"/>
    <property type="project" value="UniProtKB-UniRule"/>
</dbReference>
<keyword evidence="11 15" id="KW-0413">Isomerase</keyword>
<dbReference type="HAMAP" id="MF_04000">
    <property type="entry name" value="PPV_E1"/>
    <property type="match status" value="1"/>
</dbReference>
<comment type="PTM">
    <text evidence="15">Sumoylated.</text>
</comment>